<reference evidence="3 4" key="1">
    <citation type="submission" date="2016-10" db="EMBL/GenBank/DDBJ databases">
        <authorList>
            <person name="de Groot N.N."/>
        </authorList>
    </citation>
    <scope>NUCLEOTIDE SEQUENCE [LARGE SCALE GENOMIC DNA]</scope>
    <source>
        <strain evidence="3 4">DSM 25186</strain>
    </source>
</reference>
<dbReference type="RefSeq" id="WP_089678759.1">
    <property type="nucleotide sequence ID" value="NZ_FNFO01000001.1"/>
</dbReference>
<dbReference type="Gene3D" id="3.20.20.380">
    <property type="entry name" value="Copper homeostasis (CutC) domain"/>
    <property type="match status" value="1"/>
</dbReference>
<dbReference type="InterPro" id="IPR005627">
    <property type="entry name" value="CutC-like"/>
</dbReference>
<evidence type="ECO:0000313" key="4">
    <source>
        <dbReference type="Proteomes" id="UP000198510"/>
    </source>
</evidence>
<gene>
    <name evidence="2" type="primary">cutC</name>
    <name evidence="3" type="ORF">SAMN05421823_101601</name>
</gene>
<comment type="similarity">
    <text evidence="1 2">Belongs to the CutC family.</text>
</comment>
<proteinExistence type="inferred from homology"/>
<comment type="subcellular location">
    <subcellularLocation>
        <location evidence="2">Cytoplasm</location>
    </subcellularLocation>
</comment>
<dbReference type="PANTHER" id="PTHR12598:SF0">
    <property type="entry name" value="COPPER HOMEOSTASIS PROTEIN CUTC HOMOLOG"/>
    <property type="match status" value="1"/>
</dbReference>
<name>A0A1G8Y927_9BACT</name>
<dbReference type="AlphaFoldDB" id="A0A1G8Y927"/>
<protein>
    <recommendedName>
        <fullName evidence="2">PF03932 family protein CutC</fullName>
    </recommendedName>
</protein>
<sequence>MPNQPLFELCVNSAASAVAAQTGGADRVELCENLFDGGTTPTAGTIATARRHLTIPMMVMIRPRGGDFLYSDLEWEVMEHDVKTAKDLGADGLVTGILTPDGRVDMRRMEQFMRWADPLPVTFHRAFDVVRDPLEALENLLDLGVARILTSGQESTAWEGADLIRELVLHAGDRLIILPGGGITDRNLQKLVDHTGVREVHFAALHQEPSGMQYRNDRVFMGGTLRPPEYEVTITDPQQVRVMRGAVSAH</sequence>
<comment type="caution">
    <text evidence="2">Once thought to be involved in copper homeostasis, experiments in E.coli have shown this is not the case.</text>
</comment>
<dbReference type="GO" id="GO:0005507">
    <property type="term" value="F:copper ion binding"/>
    <property type="evidence" value="ECO:0007669"/>
    <property type="project" value="TreeGrafter"/>
</dbReference>
<dbReference type="HAMAP" id="MF_00795">
    <property type="entry name" value="CutC"/>
    <property type="match status" value="1"/>
</dbReference>
<dbReference type="OrthoDB" id="9815677at2"/>
<dbReference type="Pfam" id="PF03932">
    <property type="entry name" value="CutC"/>
    <property type="match status" value="1"/>
</dbReference>
<keyword evidence="2" id="KW-0963">Cytoplasm</keyword>
<evidence type="ECO:0000313" key="3">
    <source>
        <dbReference type="EMBL" id="SDJ99187.1"/>
    </source>
</evidence>
<keyword evidence="4" id="KW-1185">Reference proteome</keyword>
<dbReference type="SUPFAM" id="SSF110395">
    <property type="entry name" value="CutC-like"/>
    <property type="match status" value="1"/>
</dbReference>
<dbReference type="STRING" id="1075417.SAMN05421823_101601"/>
<dbReference type="InterPro" id="IPR036822">
    <property type="entry name" value="CutC-like_dom_sf"/>
</dbReference>
<evidence type="ECO:0000256" key="2">
    <source>
        <dbReference type="HAMAP-Rule" id="MF_00795"/>
    </source>
</evidence>
<dbReference type="Proteomes" id="UP000198510">
    <property type="component" value="Unassembled WGS sequence"/>
</dbReference>
<dbReference type="GO" id="GO:0005737">
    <property type="term" value="C:cytoplasm"/>
    <property type="evidence" value="ECO:0007669"/>
    <property type="project" value="UniProtKB-SubCell"/>
</dbReference>
<dbReference type="PANTHER" id="PTHR12598">
    <property type="entry name" value="COPPER HOMEOSTASIS PROTEIN CUTC"/>
    <property type="match status" value="1"/>
</dbReference>
<dbReference type="EMBL" id="FNFO01000001">
    <property type="protein sequence ID" value="SDJ99187.1"/>
    <property type="molecule type" value="Genomic_DNA"/>
</dbReference>
<organism evidence="3 4">
    <name type="scientific">Catalinimonas alkaloidigena</name>
    <dbReference type="NCBI Taxonomy" id="1075417"/>
    <lineage>
        <taxon>Bacteria</taxon>
        <taxon>Pseudomonadati</taxon>
        <taxon>Bacteroidota</taxon>
        <taxon>Cytophagia</taxon>
        <taxon>Cytophagales</taxon>
        <taxon>Catalimonadaceae</taxon>
        <taxon>Catalinimonas</taxon>
    </lineage>
</organism>
<accession>A0A1G8Y927</accession>
<dbReference type="FunFam" id="3.20.20.380:FF:000001">
    <property type="entry name" value="Copper homeostasis protein CutC"/>
    <property type="match status" value="1"/>
</dbReference>
<evidence type="ECO:0000256" key="1">
    <source>
        <dbReference type="ARBA" id="ARBA00007768"/>
    </source>
</evidence>